<feature type="transmembrane region" description="Helical" evidence="5">
    <location>
        <begin position="114"/>
        <end position="132"/>
    </location>
</feature>
<sequence length="481" mass="52880">MKPTDTSPFKTRYSQNLRLMLALIATLPVAFVVAKGGMLAGLGLIGLPFVFFYLYLLFTYPIIGIYSYVVAGFGVSGILRYVSGLPLGLSVDGILIITWVAVAVHKTEEYDFQILKNGLVIAFAIWMGYNLLQLFNPEARSRVAWFYAMRGVALYPLLSAPLVMLLVRSPREVDIFFILWFGLSICGALNGIKQQHFGVDRFEQAWLDAGAGTQHLLFGKLRVFSFYSDAGQFGVSQGHALVAAGVMALRKGISLPRKAFYAITAVLCLYGMMISGTRGALAVPGIGFFMYFVMSKNFKIVVLGIIIGIGAFSVLKFTSIGQGIYAINRMRTALDPNDPSLQVRLANQRKLSNYLASRPFGGGVGSAGNWGLRFSPGSFLAETPTDSWYVKIWAEEGIVGLWLHLIILFYIAGHSGYYIWYMEDSELRQKMMAIWGGLWGIYLASYGNGVLGQIPTGSLLNVGMAIMFLTPHLSPQAKTND</sequence>
<feature type="transmembrane region" description="Helical" evidence="5">
    <location>
        <begin position="51"/>
        <end position="71"/>
    </location>
</feature>
<comment type="caution">
    <text evidence="7">The sequence shown here is derived from an EMBL/GenBank/DDBJ whole genome shotgun (WGS) entry which is preliminary data.</text>
</comment>
<keyword evidence="2 5" id="KW-0812">Transmembrane</keyword>
<feature type="transmembrane region" description="Helical" evidence="5">
    <location>
        <begin position="401"/>
        <end position="420"/>
    </location>
</feature>
<accession>A1ZS85</accession>
<dbReference type="OrthoDB" id="783093at2"/>
<evidence type="ECO:0000256" key="5">
    <source>
        <dbReference type="SAM" id="Phobius"/>
    </source>
</evidence>
<keyword evidence="8" id="KW-1185">Reference proteome</keyword>
<evidence type="ECO:0000313" key="7">
    <source>
        <dbReference type="EMBL" id="EAY26808.1"/>
    </source>
</evidence>
<evidence type="ECO:0000256" key="3">
    <source>
        <dbReference type="ARBA" id="ARBA00022989"/>
    </source>
</evidence>
<feature type="transmembrane region" description="Helical" evidence="5">
    <location>
        <begin position="432"/>
        <end position="451"/>
    </location>
</feature>
<dbReference type="InterPro" id="IPR007016">
    <property type="entry name" value="O-antigen_ligase-rel_domated"/>
</dbReference>
<organism evidence="7 8">
    <name type="scientific">Microscilla marina ATCC 23134</name>
    <dbReference type="NCBI Taxonomy" id="313606"/>
    <lineage>
        <taxon>Bacteria</taxon>
        <taxon>Pseudomonadati</taxon>
        <taxon>Bacteroidota</taxon>
        <taxon>Cytophagia</taxon>
        <taxon>Cytophagales</taxon>
        <taxon>Microscillaceae</taxon>
        <taxon>Microscilla</taxon>
    </lineage>
</organism>
<evidence type="ECO:0000256" key="1">
    <source>
        <dbReference type="ARBA" id="ARBA00004141"/>
    </source>
</evidence>
<dbReference type="Proteomes" id="UP000004095">
    <property type="component" value="Unassembled WGS sequence"/>
</dbReference>
<feature type="transmembrane region" description="Helical" evidence="5">
    <location>
        <begin position="259"/>
        <end position="292"/>
    </location>
</feature>
<reference evidence="7 8" key="1">
    <citation type="submission" date="2007-01" db="EMBL/GenBank/DDBJ databases">
        <authorList>
            <person name="Haygood M."/>
            <person name="Podell S."/>
            <person name="Anderson C."/>
            <person name="Hopkinson B."/>
            <person name="Roe K."/>
            <person name="Barbeau K."/>
            <person name="Gaasterland T."/>
            <person name="Ferriera S."/>
            <person name="Johnson J."/>
            <person name="Kravitz S."/>
            <person name="Beeson K."/>
            <person name="Sutton G."/>
            <person name="Rogers Y.-H."/>
            <person name="Friedman R."/>
            <person name="Frazier M."/>
            <person name="Venter J.C."/>
        </authorList>
    </citation>
    <scope>NUCLEOTIDE SEQUENCE [LARGE SCALE GENOMIC DNA]</scope>
    <source>
        <strain evidence="7 8">ATCC 23134</strain>
    </source>
</reference>
<keyword evidence="4 5" id="KW-0472">Membrane</keyword>
<evidence type="ECO:0000256" key="2">
    <source>
        <dbReference type="ARBA" id="ARBA00022692"/>
    </source>
</evidence>
<proteinExistence type="predicted"/>
<evidence type="ECO:0000256" key="4">
    <source>
        <dbReference type="ARBA" id="ARBA00023136"/>
    </source>
</evidence>
<feature type="domain" description="O-antigen ligase-related" evidence="6">
    <location>
        <begin position="264"/>
        <end position="403"/>
    </location>
</feature>
<keyword evidence="3 5" id="KW-1133">Transmembrane helix</keyword>
<name>A1ZS85_MICM2</name>
<feature type="transmembrane region" description="Helical" evidence="5">
    <location>
        <begin position="173"/>
        <end position="192"/>
    </location>
</feature>
<dbReference type="RefSeq" id="WP_002700323.1">
    <property type="nucleotide sequence ID" value="NZ_AAWS01000030.1"/>
</dbReference>
<feature type="transmembrane region" description="Helical" evidence="5">
    <location>
        <begin position="21"/>
        <end position="45"/>
    </location>
</feature>
<gene>
    <name evidence="7" type="ORF">M23134_00774</name>
</gene>
<feature type="transmembrane region" description="Helical" evidence="5">
    <location>
        <begin position="298"/>
        <end position="321"/>
    </location>
</feature>
<dbReference type="GO" id="GO:0016020">
    <property type="term" value="C:membrane"/>
    <property type="evidence" value="ECO:0007669"/>
    <property type="project" value="UniProtKB-SubCell"/>
</dbReference>
<protein>
    <submittedName>
        <fullName evidence="7">Membrane protein, putative</fullName>
    </submittedName>
</protein>
<feature type="transmembrane region" description="Helical" evidence="5">
    <location>
        <begin position="144"/>
        <end position="167"/>
    </location>
</feature>
<feature type="transmembrane region" description="Helical" evidence="5">
    <location>
        <begin position="78"/>
        <end position="102"/>
    </location>
</feature>
<dbReference type="Pfam" id="PF04932">
    <property type="entry name" value="Wzy_C"/>
    <property type="match status" value="1"/>
</dbReference>
<evidence type="ECO:0000259" key="6">
    <source>
        <dbReference type="Pfam" id="PF04932"/>
    </source>
</evidence>
<dbReference type="AlphaFoldDB" id="A1ZS85"/>
<dbReference type="EMBL" id="AAWS01000030">
    <property type="protein sequence ID" value="EAY26808.1"/>
    <property type="molecule type" value="Genomic_DNA"/>
</dbReference>
<evidence type="ECO:0000313" key="8">
    <source>
        <dbReference type="Proteomes" id="UP000004095"/>
    </source>
</evidence>
<comment type="subcellular location">
    <subcellularLocation>
        <location evidence="1">Membrane</location>
        <topology evidence="1">Multi-pass membrane protein</topology>
    </subcellularLocation>
</comment>
<dbReference type="eggNOG" id="COG3307">
    <property type="taxonomic scope" value="Bacteria"/>
</dbReference>